<feature type="non-terminal residue" evidence="1">
    <location>
        <position position="1"/>
    </location>
</feature>
<proteinExistence type="predicted"/>
<accession>A0A8E2AWB3</accession>
<keyword evidence="2" id="KW-1185">Reference proteome</keyword>
<dbReference type="Proteomes" id="UP000250043">
    <property type="component" value="Unassembled WGS sequence"/>
</dbReference>
<evidence type="ECO:0000313" key="2">
    <source>
        <dbReference type="Proteomes" id="UP000250043"/>
    </source>
</evidence>
<reference evidence="1 2" key="1">
    <citation type="submission" date="2016-07" db="EMBL/GenBank/DDBJ databases">
        <title>Draft genome of the white-rot fungus Obba rivulosa 3A-2.</title>
        <authorList>
            <consortium name="DOE Joint Genome Institute"/>
            <person name="Miettinen O."/>
            <person name="Riley R."/>
            <person name="Acob R."/>
            <person name="Barry K."/>
            <person name="Cullen D."/>
            <person name="De Vries R."/>
            <person name="Hainaut M."/>
            <person name="Hatakka A."/>
            <person name="Henrissat B."/>
            <person name="Hilden K."/>
            <person name="Kuo R."/>
            <person name="Labutti K."/>
            <person name="Lipzen A."/>
            <person name="Makela M.R."/>
            <person name="Sandor L."/>
            <person name="Spatafora J.W."/>
            <person name="Grigoriev I.V."/>
            <person name="Hibbett D.S."/>
        </authorList>
    </citation>
    <scope>NUCLEOTIDE SEQUENCE [LARGE SCALE GENOMIC DNA]</scope>
    <source>
        <strain evidence="1 2">3A-2</strain>
    </source>
</reference>
<dbReference type="AlphaFoldDB" id="A0A8E2AWB3"/>
<dbReference type="OrthoDB" id="3061698at2759"/>
<dbReference type="EMBL" id="KV722380">
    <property type="protein sequence ID" value="OCH91776.1"/>
    <property type="molecule type" value="Genomic_DNA"/>
</dbReference>
<sequence length="73" mass="7769">VALQNEDEDEDAVVITALNVIPFCCHADLVAMPRAALLGVAHTLNAKLPAALRIDVSPPCSDTAIRHAIERLV</sequence>
<feature type="non-terminal residue" evidence="1">
    <location>
        <position position="73"/>
    </location>
</feature>
<gene>
    <name evidence="1" type="ORF">OBBRIDRAFT_694213</name>
</gene>
<evidence type="ECO:0000313" key="1">
    <source>
        <dbReference type="EMBL" id="OCH91776.1"/>
    </source>
</evidence>
<name>A0A8E2AWB3_9APHY</name>
<organism evidence="1 2">
    <name type="scientific">Obba rivulosa</name>
    <dbReference type="NCBI Taxonomy" id="1052685"/>
    <lineage>
        <taxon>Eukaryota</taxon>
        <taxon>Fungi</taxon>
        <taxon>Dikarya</taxon>
        <taxon>Basidiomycota</taxon>
        <taxon>Agaricomycotina</taxon>
        <taxon>Agaricomycetes</taxon>
        <taxon>Polyporales</taxon>
        <taxon>Gelatoporiaceae</taxon>
        <taxon>Obba</taxon>
    </lineage>
</organism>
<protein>
    <submittedName>
        <fullName evidence="1">Uncharacterized protein</fullName>
    </submittedName>
</protein>